<evidence type="ECO:0000256" key="1">
    <source>
        <dbReference type="SAM" id="MobiDB-lite"/>
    </source>
</evidence>
<dbReference type="AlphaFoldDB" id="A0AAV8PSU9"/>
<organism evidence="2 3">
    <name type="scientific">Ensete ventricosum</name>
    <name type="common">Abyssinian banana</name>
    <name type="synonym">Musa ensete</name>
    <dbReference type="NCBI Taxonomy" id="4639"/>
    <lineage>
        <taxon>Eukaryota</taxon>
        <taxon>Viridiplantae</taxon>
        <taxon>Streptophyta</taxon>
        <taxon>Embryophyta</taxon>
        <taxon>Tracheophyta</taxon>
        <taxon>Spermatophyta</taxon>
        <taxon>Magnoliopsida</taxon>
        <taxon>Liliopsida</taxon>
        <taxon>Zingiberales</taxon>
        <taxon>Musaceae</taxon>
        <taxon>Ensete</taxon>
    </lineage>
</organism>
<keyword evidence="3" id="KW-1185">Reference proteome</keyword>
<evidence type="ECO:0000313" key="3">
    <source>
        <dbReference type="Proteomes" id="UP001222027"/>
    </source>
</evidence>
<reference evidence="2 3" key="1">
    <citation type="submission" date="2022-12" db="EMBL/GenBank/DDBJ databases">
        <title>Chromosome-scale assembly of the Ensete ventricosum genome.</title>
        <authorList>
            <person name="Dussert Y."/>
            <person name="Stocks J."/>
            <person name="Wendawek A."/>
            <person name="Woldeyes F."/>
            <person name="Nichols R.A."/>
            <person name="Borrell J.S."/>
        </authorList>
    </citation>
    <scope>NUCLEOTIDE SEQUENCE [LARGE SCALE GENOMIC DNA]</scope>
    <source>
        <strain evidence="3">cv. Maze</strain>
        <tissue evidence="2">Seeds</tissue>
    </source>
</reference>
<feature type="region of interest" description="Disordered" evidence="1">
    <location>
        <begin position="13"/>
        <end position="82"/>
    </location>
</feature>
<comment type="caution">
    <text evidence="2">The sequence shown here is derived from an EMBL/GenBank/DDBJ whole genome shotgun (WGS) entry which is preliminary data.</text>
</comment>
<dbReference type="Proteomes" id="UP001222027">
    <property type="component" value="Unassembled WGS sequence"/>
</dbReference>
<accession>A0AAV8PSU9</accession>
<gene>
    <name evidence="2" type="ORF">OPV22_031453</name>
</gene>
<dbReference type="EMBL" id="JAQQAF010000009">
    <property type="protein sequence ID" value="KAJ8458527.1"/>
    <property type="molecule type" value="Genomic_DNA"/>
</dbReference>
<evidence type="ECO:0000313" key="2">
    <source>
        <dbReference type="EMBL" id="KAJ8458527.1"/>
    </source>
</evidence>
<feature type="compositionally biased region" description="Basic and acidic residues" evidence="1">
    <location>
        <begin position="47"/>
        <end position="56"/>
    </location>
</feature>
<sequence length="128" mass="14004">MMLEDFSPIRSLLSFPPRRSASNKPFLLSPPPNKQLIADVSSSNSRDGGRSIREWRSATGDAVSQSCHLPKASPEPSKPRLNPKIRWTAELLMEAINDQLGIAVEGMAVAKGDNSIGIWSCNQVKMLC</sequence>
<name>A0AAV8PSU9_ENSVE</name>
<protein>
    <submittedName>
        <fullName evidence="2">Uncharacterized protein</fullName>
    </submittedName>
</protein>
<proteinExistence type="predicted"/>